<dbReference type="AlphaFoldDB" id="A0AAV9KXX0"/>
<evidence type="ECO:0008006" key="4">
    <source>
        <dbReference type="Google" id="ProtNLM"/>
    </source>
</evidence>
<dbReference type="Proteomes" id="UP001311915">
    <property type="component" value="Unassembled WGS sequence"/>
</dbReference>
<reference evidence="2 3" key="1">
    <citation type="submission" date="2023-10" db="EMBL/GenBank/DDBJ databases">
        <title>Genome-Wide Identification Analysis in wild type Solanum Pinnatisectum Reveals Some Genes Defensing Phytophthora Infestans.</title>
        <authorList>
            <person name="Sun C."/>
        </authorList>
    </citation>
    <scope>NUCLEOTIDE SEQUENCE [LARGE SCALE GENOMIC DNA]</scope>
    <source>
        <strain evidence="2">LQN</strain>
        <tissue evidence="2">Leaf</tissue>
    </source>
</reference>
<protein>
    <recommendedName>
        <fullName evidence="4">Aspartic peptidase DDI1-type domain-containing protein</fullName>
    </recommendedName>
</protein>
<dbReference type="Gene3D" id="2.40.70.10">
    <property type="entry name" value="Acid Proteases"/>
    <property type="match status" value="1"/>
</dbReference>
<name>A0AAV9KXX0_9SOLN</name>
<proteinExistence type="predicted"/>
<keyword evidence="3" id="KW-1185">Reference proteome</keyword>
<evidence type="ECO:0000313" key="3">
    <source>
        <dbReference type="Proteomes" id="UP001311915"/>
    </source>
</evidence>
<comment type="caution">
    <text evidence="2">The sequence shown here is derived from an EMBL/GenBank/DDBJ whole genome shotgun (WGS) entry which is preliminary data.</text>
</comment>
<gene>
    <name evidence="2" type="ORF">R3W88_016210</name>
</gene>
<sequence length="341" mass="38039">MPHMRTQINLLTKHIVTKSEKVDVVGQQNMYEDQDLDLDEEANYLGSQGGFQNYNSGNQGGSSSGSKLEDMMAKVLQKDGHCLAIPTRSGKIPTNHMSAGTKHEQALEQAGRDEDETVQVDDSEEFSVNIPLVEALEKMPGYAKFKKDLVTKKRVVSLDFTNDVHHCSSITSRSLVQKKEYPGAFTISCTIGSISFAKALCDLGASINLMPLAIYKKLGLGFPKPITMRLMMADRSVKRPVGVLCDVLVKVDTFIFLDDFVILDCKVDFEVPIILGRSFLAIRRALVDAERGELKFRLNKDEIKFNICMSIKQPNDMNVVSTIEMVADEDIRVPIEERDGR</sequence>
<feature type="region of interest" description="Disordered" evidence="1">
    <location>
        <begin position="47"/>
        <end position="67"/>
    </location>
</feature>
<evidence type="ECO:0000313" key="2">
    <source>
        <dbReference type="EMBL" id="KAK4717872.1"/>
    </source>
</evidence>
<dbReference type="EMBL" id="JAWPEI010000008">
    <property type="protein sequence ID" value="KAK4717872.1"/>
    <property type="molecule type" value="Genomic_DNA"/>
</dbReference>
<accession>A0AAV9KXX0</accession>
<dbReference type="CDD" id="cd00303">
    <property type="entry name" value="retropepsin_like"/>
    <property type="match status" value="1"/>
</dbReference>
<organism evidence="2 3">
    <name type="scientific">Solanum pinnatisectum</name>
    <name type="common">tansyleaf nightshade</name>
    <dbReference type="NCBI Taxonomy" id="50273"/>
    <lineage>
        <taxon>Eukaryota</taxon>
        <taxon>Viridiplantae</taxon>
        <taxon>Streptophyta</taxon>
        <taxon>Embryophyta</taxon>
        <taxon>Tracheophyta</taxon>
        <taxon>Spermatophyta</taxon>
        <taxon>Magnoliopsida</taxon>
        <taxon>eudicotyledons</taxon>
        <taxon>Gunneridae</taxon>
        <taxon>Pentapetalae</taxon>
        <taxon>asterids</taxon>
        <taxon>lamiids</taxon>
        <taxon>Solanales</taxon>
        <taxon>Solanaceae</taxon>
        <taxon>Solanoideae</taxon>
        <taxon>Solaneae</taxon>
        <taxon>Solanum</taxon>
    </lineage>
</organism>
<evidence type="ECO:0000256" key="1">
    <source>
        <dbReference type="SAM" id="MobiDB-lite"/>
    </source>
</evidence>
<dbReference type="InterPro" id="IPR021109">
    <property type="entry name" value="Peptidase_aspartic_dom_sf"/>
</dbReference>
<dbReference type="PANTHER" id="PTHR33067">
    <property type="entry name" value="RNA-DIRECTED DNA POLYMERASE-RELATED"/>
    <property type="match status" value="1"/>
</dbReference>
<dbReference type="PANTHER" id="PTHR33067:SF9">
    <property type="entry name" value="RNA-DIRECTED DNA POLYMERASE"/>
    <property type="match status" value="1"/>
</dbReference>